<name>A0A9D2AGG3_9BACT</name>
<reference evidence="10" key="2">
    <citation type="submission" date="2021-04" db="EMBL/GenBank/DDBJ databases">
        <authorList>
            <person name="Gilroy R."/>
        </authorList>
    </citation>
    <scope>NUCLEOTIDE SEQUENCE</scope>
    <source>
        <strain evidence="10">14975</strain>
    </source>
</reference>
<keyword evidence="3 7" id="KW-0694">RNA-binding</keyword>
<dbReference type="InterPro" id="IPR000597">
    <property type="entry name" value="Ribosomal_uL3"/>
</dbReference>
<evidence type="ECO:0000256" key="1">
    <source>
        <dbReference type="ARBA" id="ARBA00006540"/>
    </source>
</evidence>
<dbReference type="InterPro" id="IPR019927">
    <property type="entry name" value="Ribosomal_uL3_bac/org-type"/>
</dbReference>
<dbReference type="AlphaFoldDB" id="A0A9D2AGG3"/>
<dbReference type="Gene3D" id="2.40.30.10">
    <property type="entry name" value="Translation factors"/>
    <property type="match status" value="1"/>
</dbReference>
<gene>
    <name evidence="7 10" type="primary">rplC</name>
    <name evidence="10" type="ORF">H9862_01900</name>
</gene>
<dbReference type="Gene3D" id="3.30.160.810">
    <property type="match status" value="1"/>
</dbReference>
<evidence type="ECO:0000256" key="4">
    <source>
        <dbReference type="ARBA" id="ARBA00022980"/>
    </source>
</evidence>
<evidence type="ECO:0000313" key="11">
    <source>
        <dbReference type="Proteomes" id="UP000823964"/>
    </source>
</evidence>
<comment type="similarity">
    <text evidence="1 7 8">Belongs to the universal ribosomal protein uL3 family.</text>
</comment>
<dbReference type="PANTHER" id="PTHR11229:SF16">
    <property type="entry name" value="LARGE RIBOSOMAL SUBUNIT PROTEIN UL3C"/>
    <property type="match status" value="1"/>
</dbReference>
<dbReference type="InterPro" id="IPR009000">
    <property type="entry name" value="Transl_B-barrel_sf"/>
</dbReference>
<dbReference type="Pfam" id="PF00297">
    <property type="entry name" value="Ribosomal_L3"/>
    <property type="match status" value="1"/>
</dbReference>
<evidence type="ECO:0000313" key="10">
    <source>
        <dbReference type="EMBL" id="HIX19339.1"/>
    </source>
</evidence>
<keyword evidence="5 7" id="KW-0687">Ribonucleoprotein</keyword>
<accession>A0A9D2AGG3</accession>
<dbReference type="GO" id="GO:0022625">
    <property type="term" value="C:cytosolic large ribosomal subunit"/>
    <property type="evidence" value="ECO:0007669"/>
    <property type="project" value="TreeGrafter"/>
</dbReference>
<dbReference type="FunFam" id="2.40.30.10:FF:000004">
    <property type="entry name" value="50S ribosomal protein L3"/>
    <property type="match status" value="1"/>
</dbReference>
<dbReference type="SUPFAM" id="SSF50447">
    <property type="entry name" value="Translation proteins"/>
    <property type="match status" value="1"/>
</dbReference>
<evidence type="ECO:0000256" key="8">
    <source>
        <dbReference type="RuleBase" id="RU003905"/>
    </source>
</evidence>
<evidence type="ECO:0000256" key="9">
    <source>
        <dbReference type="RuleBase" id="RU003906"/>
    </source>
</evidence>
<evidence type="ECO:0000256" key="3">
    <source>
        <dbReference type="ARBA" id="ARBA00022884"/>
    </source>
</evidence>
<dbReference type="GO" id="GO:0019843">
    <property type="term" value="F:rRNA binding"/>
    <property type="evidence" value="ECO:0007669"/>
    <property type="project" value="UniProtKB-UniRule"/>
</dbReference>
<dbReference type="EMBL" id="DXFQ01000030">
    <property type="protein sequence ID" value="HIX19339.1"/>
    <property type="molecule type" value="Genomic_DNA"/>
</dbReference>
<dbReference type="GO" id="GO:0006412">
    <property type="term" value="P:translation"/>
    <property type="evidence" value="ECO:0007669"/>
    <property type="project" value="UniProtKB-UniRule"/>
</dbReference>
<keyword evidence="2 7" id="KW-0699">rRNA-binding</keyword>
<keyword evidence="4 7" id="KW-0689">Ribosomal protein</keyword>
<dbReference type="PANTHER" id="PTHR11229">
    <property type="entry name" value="50S RIBOSOMAL PROTEIN L3"/>
    <property type="match status" value="1"/>
</dbReference>
<dbReference type="Proteomes" id="UP000823964">
    <property type="component" value="Unassembled WGS sequence"/>
</dbReference>
<sequence>MSLGLIGKKVGMTRVFNKETGAMIPVTVIDVAGNTYGQIKTVEKDGYSAVQVAFDAQKESRLSKPVAGHFKKLGIAPAKLLKEFRVDAAELPAEGAAHPGCELFAEGAWVDVIGTSKGKGFQGVMRRHNFHGSPAAHGSMMHRRTGGIGACATPSRVWKGQKMPGHMGNERKTVQNLKVVQVRKDDNVILVSGPVPGAKGSYVVIRPAKKKNGK</sequence>
<evidence type="ECO:0000256" key="6">
    <source>
        <dbReference type="ARBA" id="ARBA00035243"/>
    </source>
</evidence>
<comment type="subunit">
    <text evidence="7 9">Part of the 50S ribosomal subunit. Forms a cluster with proteins L14 and L19.</text>
</comment>
<dbReference type="FunFam" id="3.30.160.810:FF:000001">
    <property type="entry name" value="50S ribosomal protein L3"/>
    <property type="match status" value="1"/>
</dbReference>
<evidence type="ECO:0000256" key="5">
    <source>
        <dbReference type="ARBA" id="ARBA00023274"/>
    </source>
</evidence>
<dbReference type="InterPro" id="IPR019926">
    <property type="entry name" value="Ribosomal_uL3_CS"/>
</dbReference>
<evidence type="ECO:0000256" key="7">
    <source>
        <dbReference type="HAMAP-Rule" id="MF_01325"/>
    </source>
</evidence>
<evidence type="ECO:0000256" key="2">
    <source>
        <dbReference type="ARBA" id="ARBA00022730"/>
    </source>
</evidence>
<dbReference type="HAMAP" id="MF_01325_B">
    <property type="entry name" value="Ribosomal_uL3_B"/>
    <property type="match status" value="1"/>
</dbReference>
<protein>
    <recommendedName>
        <fullName evidence="6 7">Large ribosomal subunit protein uL3</fullName>
    </recommendedName>
</protein>
<organism evidence="10 11">
    <name type="scientific">Candidatus Akkermansia intestinigallinarum</name>
    <dbReference type="NCBI Taxonomy" id="2838431"/>
    <lineage>
        <taxon>Bacteria</taxon>
        <taxon>Pseudomonadati</taxon>
        <taxon>Verrucomicrobiota</taxon>
        <taxon>Verrucomicrobiia</taxon>
        <taxon>Verrucomicrobiales</taxon>
        <taxon>Akkermansiaceae</taxon>
        <taxon>Akkermansia</taxon>
    </lineage>
</organism>
<proteinExistence type="inferred from homology"/>
<comment type="function">
    <text evidence="7 9">One of the primary rRNA binding proteins, it binds directly near the 3'-end of the 23S rRNA, where it nucleates assembly of the 50S subunit.</text>
</comment>
<dbReference type="GO" id="GO:0003735">
    <property type="term" value="F:structural constituent of ribosome"/>
    <property type="evidence" value="ECO:0007669"/>
    <property type="project" value="UniProtKB-UniRule"/>
</dbReference>
<dbReference type="NCBIfam" id="TIGR03625">
    <property type="entry name" value="L3_bact"/>
    <property type="match status" value="1"/>
</dbReference>
<dbReference type="PROSITE" id="PS00474">
    <property type="entry name" value="RIBOSOMAL_L3"/>
    <property type="match status" value="1"/>
</dbReference>
<comment type="caution">
    <text evidence="10">The sequence shown here is derived from an EMBL/GenBank/DDBJ whole genome shotgun (WGS) entry which is preliminary data.</text>
</comment>
<reference evidence="10" key="1">
    <citation type="journal article" date="2021" name="PeerJ">
        <title>Extensive microbial diversity within the chicken gut microbiome revealed by metagenomics and culture.</title>
        <authorList>
            <person name="Gilroy R."/>
            <person name="Ravi A."/>
            <person name="Getino M."/>
            <person name="Pursley I."/>
            <person name="Horton D.L."/>
            <person name="Alikhan N.F."/>
            <person name="Baker D."/>
            <person name="Gharbi K."/>
            <person name="Hall N."/>
            <person name="Watson M."/>
            <person name="Adriaenssens E.M."/>
            <person name="Foster-Nyarko E."/>
            <person name="Jarju S."/>
            <person name="Secka A."/>
            <person name="Antonio M."/>
            <person name="Oren A."/>
            <person name="Chaudhuri R.R."/>
            <person name="La Ragione R."/>
            <person name="Hildebrand F."/>
            <person name="Pallen M.J."/>
        </authorList>
    </citation>
    <scope>NUCLEOTIDE SEQUENCE</scope>
    <source>
        <strain evidence="10">14975</strain>
    </source>
</reference>